<dbReference type="PANTHER" id="PTHR36204:SF1">
    <property type="entry name" value="N-ACETYLMANNOSAMINE-6-PHOSPHATE 2-EPIMERASE-RELATED"/>
    <property type="match status" value="1"/>
</dbReference>
<sequence length="238" mass="25703">MRKREILERIYGQLIVSCQALPDEPLFGSEHMAKMALAAKVGGAAAIRANSVVDIVAIKEATGLPIIGLIKQDYSNSPVYITPTKTEISALIDANVDVIALDATIQERPNKESLEELVAYIRNKSDCLIMGDISTFEEGIAAEKAGVDMLSTTLSSYTPYTKDRMIPDLPLLEELAKKATIPVIAEGNISTPEEAAKALELGAFAVVVGSAITRPQIITKQFYVAVRDTAEKLLQAKQ</sequence>
<comment type="pathway">
    <text evidence="3 7">Amino-sugar metabolism; N-acetylneuraminate degradation; D-fructose 6-phosphate from N-acetylneuraminate: step 3/5.</text>
</comment>
<protein>
    <recommendedName>
        <fullName evidence="7">Putative N-acetylmannosamine-6-phosphate 2-epimerase</fullName>
        <ecNumber evidence="7">5.1.3.9</ecNumber>
    </recommendedName>
    <alternativeName>
        <fullName evidence="7">ManNAc-6-P epimerase</fullName>
    </alternativeName>
</protein>
<dbReference type="GO" id="GO:0005975">
    <property type="term" value="P:carbohydrate metabolic process"/>
    <property type="evidence" value="ECO:0007669"/>
    <property type="project" value="UniProtKB-UniRule"/>
</dbReference>
<dbReference type="NCBIfam" id="NF002231">
    <property type="entry name" value="PRK01130.1"/>
    <property type="match status" value="1"/>
</dbReference>
<dbReference type="Pfam" id="PF04131">
    <property type="entry name" value="NanE"/>
    <property type="match status" value="1"/>
</dbReference>
<evidence type="ECO:0000256" key="1">
    <source>
        <dbReference type="ARBA" id="ARBA00000056"/>
    </source>
</evidence>
<dbReference type="UniPathway" id="UPA00629">
    <property type="reaction ID" value="UER00682"/>
</dbReference>
<evidence type="ECO:0000256" key="3">
    <source>
        <dbReference type="ARBA" id="ARBA00005081"/>
    </source>
</evidence>
<dbReference type="HAMAP" id="MF_01235">
    <property type="entry name" value="ManNAc6P_epimer"/>
    <property type="match status" value="1"/>
</dbReference>
<evidence type="ECO:0000256" key="6">
    <source>
        <dbReference type="ARBA" id="ARBA00023277"/>
    </source>
</evidence>
<comment type="function">
    <text evidence="2 7">Converts N-acetylmannosamine-6-phosphate (ManNAc-6-P) to N-acetylglucosamine-6-phosphate (GlcNAc-6-P).</text>
</comment>
<dbReference type="EMBL" id="CP018866">
    <property type="protein sequence ID" value="AST90857.1"/>
    <property type="molecule type" value="Genomic_DNA"/>
</dbReference>
<dbReference type="RefSeq" id="WP_066410793.1">
    <property type="nucleotide sequence ID" value="NZ_CP018866.1"/>
</dbReference>
<keyword evidence="5 7" id="KW-0413">Isomerase</keyword>
<dbReference type="Gene3D" id="3.20.20.70">
    <property type="entry name" value="Aldolase class I"/>
    <property type="match status" value="1"/>
</dbReference>
<dbReference type="GO" id="GO:0005829">
    <property type="term" value="C:cytosol"/>
    <property type="evidence" value="ECO:0007669"/>
    <property type="project" value="TreeGrafter"/>
</dbReference>
<keyword evidence="6 7" id="KW-0119">Carbohydrate metabolism</keyword>
<dbReference type="GO" id="GO:0019262">
    <property type="term" value="P:N-acetylneuraminate catabolic process"/>
    <property type="evidence" value="ECO:0007669"/>
    <property type="project" value="UniProtKB-UniRule"/>
</dbReference>
<dbReference type="PANTHER" id="PTHR36204">
    <property type="entry name" value="N-ACETYLMANNOSAMINE-6-PHOSPHATE 2-EPIMERASE-RELATED"/>
    <property type="match status" value="1"/>
</dbReference>
<evidence type="ECO:0000256" key="4">
    <source>
        <dbReference type="ARBA" id="ARBA00007439"/>
    </source>
</evidence>
<dbReference type="InterPro" id="IPR007260">
    <property type="entry name" value="NanE"/>
</dbReference>
<gene>
    <name evidence="7" type="primary">nanE</name>
    <name evidence="8" type="ORF">BC6307_05930</name>
</gene>
<dbReference type="STRING" id="1314751.GCA_001591425_00099"/>
<comment type="similarity">
    <text evidence="4 7">Belongs to the NanE family.</text>
</comment>
<name>A0A223KN83_9BACI</name>
<dbReference type="EC" id="5.1.3.9" evidence="7"/>
<dbReference type="InterPro" id="IPR013785">
    <property type="entry name" value="Aldolase_TIM"/>
</dbReference>
<dbReference type="SUPFAM" id="SSF51366">
    <property type="entry name" value="Ribulose-phoshate binding barrel"/>
    <property type="match status" value="1"/>
</dbReference>
<dbReference type="GO" id="GO:0006053">
    <property type="term" value="P:N-acetylmannosamine catabolic process"/>
    <property type="evidence" value="ECO:0007669"/>
    <property type="project" value="TreeGrafter"/>
</dbReference>
<accession>A0A223KN83</accession>
<evidence type="ECO:0000256" key="7">
    <source>
        <dbReference type="HAMAP-Rule" id="MF_01235"/>
    </source>
</evidence>
<reference evidence="8 9" key="1">
    <citation type="submission" date="2016-12" db="EMBL/GenBank/DDBJ databases">
        <title>The whole genome sequencing and assembly of Bacillus cohnii DSM 6307T strain.</title>
        <authorList>
            <person name="Lee Y.-J."/>
            <person name="Yi H."/>
            <person name="Bahn Y.-S."/>
            <person name="Kim J.F."/>
            <person name="Lee D.-W."/>
        </authorList>
    </citation>
    <scope>NUCLEOTIDE SEQUENCE [LARGE SCALE GENOMIC DNA]</scope>
    <source>
        <strain evidence="8 9">DSM 6307</strain>
    </source>
</reference>
<evidence type="ECO:0000256" key="5">
    <source>
        <dbReference type="ARBA" id="ARBA00023235"/>
    </source>
</evidence>
<dbReference type="FunFam" id="3.20.20.70:FF:000035">
    <property type="entry name" value="Putative N-acetylmannosamine-6-phosphate 2-epimerase"/>
    <property type="match status" value="1"/>
</dbReference>
<dbReference type="KEGG" id="bcoh:BC6307_05930"/>
<dbReference type="CDD" id="cd04729">
    <property type="entry name" value="NanE"/>
    <property type="match status" value="1"/>
</dbReference>
<evidence type="ECO:0000313" key="9">
    <source>
        <dbReference type="Proteomes" id="UP000215224"/>
    </source>
</evidence>
<dbReference type="GO" id="GO:0047465">
    <property type="term" value="F:N-acylglucosamine-6-phosphate 2-epimerase activity"/>
    <property type="evidence" value="ECO:0007669"/>
    <property type="project" value="UniProtKB-EC"/>
</dbReference>
<dbReference type="AlphaFoldDB" id="A0A223KN83"/>
<proteinExistence type="inferred from homology"/>
<dbReference type="InterPro" id="IPR011060">
    <property type="entry name" value="RibuloseP-bd_barrel"/>
</dbReference>
<keyword evidence="9" id="KW-1185">Reference proteome</keyword>
<evidence type="ECO:0000256" key="2">
    <source>
        <dbReference type="ARBA" id="ARBA00002147"/>
    </source>
</evidence>
<dbReference type="Proteomes" id="UP000215224">
    <property type="component" value="Chromosome"/>
</dbReference>
<evidence type="ECO:0000313" key="8">
    <source>
        <dbReference type="EMBL" id="AST90857.1"/>
    </source>
</evidence>
<comment type="catalytic activity">
    <reaction evidence="1 7">
        <text>an N-acyl-D-glucosamine 6-phosphate = an N-acyl-D-mannosamine 6-phosphate</text>
        <dbReference type="Rhea" id="RHEA:23932"/>
        <dbReference type="ChEBI" id="CHEBI:57599"/>
        <dbReference type="ChEBI" id="CHEBI:57666"/>
        <dbReference type="EC" id="5.1.3.9"/>
    </reaction>
</comment>
<organism evidence="8 9">
    <name type="scientific">Sutcliffiella cohnii</name>
    <dbReference type="NCBI Taxonomy" id="33932"/>
    <lineage>
        <taxon>Bacteria</taxon>
        <taxon>Bacillati</taxon>
        <taxon>Bacillota</taxon>
        <taxon>Bacilli</taxon>
        <taxon>Bacillales</taxon>
        <taxon>Bacillaceae</taxon>
        <taxon>Sutcliffiella</taxon>
    </lineage>
</organism>